<gene>
    <name evidence="6" type="ORF">CE154_007935</name>
</gene>
<keyword evidence="3" id="KW-0238">DNA-binding</keyword>
<dbReference type="PROSITE" id="PS50931">
    <property type="entry name" value="HTH_LYSR"/>
    <property type="match status" value="1"/>
</dbReference>
<dbReference type="EMBL" id="NKDB02000001">
    <property type="protein sequence ID" value="RKJ99636.1"/>
    <property type="molecule type" value="Genomic_DNA"/>
</dbReference>
<proteinExistence type="inferred from homology"/>
<evidence type="ECO:0000313" key="7">
    <source>
        <dbReference type="Proteomes" id="UP000216225"/>
    </source>
</evidence>
<dbReference type="Gene3D" id="1.10.10.10">
    <property type="entry name" value="Winged helix-like DNA-binding domain superfamily/Winged helix DNA-binding domain"/>
    <property type="match status" value="1"/>
</dbReference>
<dbReference type="Proteomes" id="UP000216225">
    <property type="component" value="Unassembled WGS sequence"/>
</dbReference>
<keyword evidence="4" id="KW-0804">Transcription</keyword>
<dbReference type="GO" id="GO:0003677">
    <property type="term" value="F:DNA binding"/>
    <property type="evidence" value="ECO:0007669"/>
    <property type="project" value="UniProtKB-KW"/>
</dbReference>
<evidence type="ECO:0000256" key="3">
    <source>
        <dbReference type="ARBA" id="ARBA00023125"/>
    </source>
</evidence>
<dbReference type="SUPFAM" id="SSF53850">
    <property type="entry name" value="Periplasmic binding protein-like II"/>
    <property type="match status" value="1"/>
</dbReference>
<evidence type="ECO:0000256" key="4">
    <source>
        <dbReference type="ARBA" id="ARBA00023163"/>
    </source>
</evidence>
<dbReference type="PANTHER" id="PTHR30419">
    <property type="entry name" value="HTH-TYPE TRANSCRIPTIONAL REGULATOR YBHD"/>
    <property type="match status" value="1"/>
</dbReference>
<evidence type="ECO:0000313" key="6">
    <source>
        <dbReference type="EMBL" id="RKJ99636.1"/>
    </source>
</evidence>
<keyword evidence="2" id="KW-0805">Transcription regulation</keyword>
<evidence type="ECO:0000256" key="2">
    <source>
        <dbReference type="ARBA" id="ARBA00023015"/>
    </source>
</evidence>
<name>A0A3R7IJ32_9BURK</name>
<dbReference type="GO" id="GO:0005829">
    <property type="term" value="C:cytosol"/>
    <property type="evidence" value="ECO:0007669"/>
    <property type="project" value="TreeGrafter"/>
</dbReference>
<protein>
    <submittedName>
        <fullName evidence="6">LysR family transcriptional regulator</fullName>
    </submittedName>
</protein>
<dbReference type="InterPro" id="IPR005119">
    <property type="entry name" value="LysR_subst-bd"/>
</dbReference>
<dbReference type="RefSeq" id="WP_094436687.1">
    <property type="nucleotide sequence ID" value="NZ_NKDB02000001.1"/>
</dbReference>
<dbReference type="AlphaFoldDB" id="A0A3R7IJ32"/>
<comment type="caution">
    <text evidence="6">The sequence shown here is derived from an EMBL/GenBank/DDBJ whole genome shotgun (WGS) entry which is preliminary data.</text>
</comment>
<dbReference type="GO" id="GO:0003700">
    <property type="term" value="F:DNA-binding transcription factor activity"/>
    <property type="evidence" value="ECO:0007669"/>
    <property type="project" value="InterPro"/>
</dbReference>
<reference evidence="6 7" key="1">
    <citation type="submission" date="2018-09" db="EMBL/GenBank/DDBJ databases">
        <title>Genome comparison of Alicycliphilus sp. BQ1, a polyurethanolytic bacterium, with its closest phylogenetic relatives Alicycliphilus denitrificans BC and K601, unable to attack polyurethane.</title>
        <authorList>
            <person name="Loza-Tavera H."/>
            <person name="Lozano L."/>
            <person name="Cevallos M."/>
            <person name="Maya-Lucas O."/>
            <person name="Garcia-Mena J."/>
            <person name="Hernandez J."/>
        </authorList>
    </citation>
    <scope>NUCLEOTIDE SEQUENCE [LARGE SCALE GENOMIC DNA]</scope>
    <source>
        <strain evidence="6 7">BQ1</strain>
    </source>
</reference>
<dbReference type="InterPro" id="IPR000847">
    <property type="entry name" value="LysR_HTH_N"/>
</dbReference>
<evidence type="ECO:0000259" key="5">
    <source>
        <dbReference type="PROSITE" id="PS50931"/>
    </source>
</evidence>
<dbReference type="Pfam" id="PF03466">
    <property type="entry name" value="LysR_substrate"/>
    <property type="match status" value="1"/>
</dbReference>
<dbReference type="InterPro" id="IPR036390">
    <property type="entry name" value="WH_DNA-bd_sf"/>
</dbReference>
<dbReference type="InterPro" id="IPR050950">
    <property type="entry name" value="HTH-type_LysR_regulators"/>
</dbReference>
<organism evidence="6 7">
    <name type="scientific">Alicycliphilus denitrificans</name>
    <dbReference type="NCBI Taxonomy" id="179636"/>
    <lineage>
        <taxon>Bacteria</taxon>
        <taxon>Pseudomonadati</taxon>
        <taxon>Pseudomonadota</taxon>
        <taxon>Betaproteobacteria</taxon>
        <taxon>Burkholderiales</taxon>
        <taxon>Comamonadaceae</taxon>
        <taxon>Alicycliphilus</taxon>
    </lineage>
</organism>
<sequence length="308" mass="32997">MSGFNMPHLIRQVDLFTIKLFLAAAEERQIGRAAARENIAPSAATKRIQDLEQIAGVRLFDRNPKGVELSAAGKVLARHFAAILGSLEALRSEMGAFSEGVQGHVRIASTASIVIQFLARELGEFARNFPLVQMDLRDDSNPNVVRAVLSGDADVGVFVASEDLALSGLDCVEYRSDRLVAVAPRGHPLSGQETVSLDALCNADLISIGTGTSLMAAARAAAKKRGQEFQPKFRVHSAEAARSLVHAGLGVAVQPECMLSIEDHERLAILAIDEPWARRSLQIGTQGGRPQTAAAKALVKLLLDRPTP</sequence>
<dbReference type="SUPFAM" id="SSF46785">
    <property type="entry name" value="Winged helix' DNA-binding domain"/>
    <property type="match status" value="1"/>
</dbReference>
<dbReference type="Gene3D" id="3.40.190.290">
    <property type="match status" value="1"/>
</dbReference>
<comment type="similarity">
    <text evidence="1">Belongs to the LysR transcriptional regulatory family.</text>
</comment>
<dbReference type="PANTHER" id="PTHR30419:SF2">
    <property type="entry name" value="LYSR FAMILY TRANSCRIPTIONAL REGULATOR"/>
    <property type="match status" value="1"/>
</dbReference>
<accession>A0A3R7IJ32</accession>
<evidence type="ECO:0000256" key="1">
    <source>
        <dbReference type="ARBA" id="ARBA00009437"/>
    </source>
</evidence>
<dbReference type="Pfam" id="PF00126">
    <property type="entry name" value="HTH_1"/>
    <property type="match status" value="1"/>
</dbReference>
<feature type="domain" description="HTH lysR-type" evidence="5">
    <location>
        <begin position="18"/>
        <end position="70"/>
    </location>
</feature>
<dbReference type="InterPro" id="IPR036388">
    <property type="entry name" value="WH-like_DNA-bd_sf"/>
</dbReference>